<keyword evidence="2" id="KW-1133">Transmembrane helix</keyword>
<evidence type="ECO:0000256" key="1">
    <source>
        <dbReference type="ARBA" id="ARBA00004651"/>
    </source>
</evidence>
<accession>A0ABS6TCL6</accession>
<dbReference type="Proteomes" id="UP000774130">
    <property type="component" value="Unassembled WGS sequence"/>
</dbReference>
<name>A0ABS6TCL6_9ENTE</name>
<evidence type="ECO:0000313" key="4">
    <source>
        <dbReference type="EMBL" id="MBV7390651.1"/>
    </source>
</evidence>
<feature type="transmembrane region" description="Helical" evidence="2">
    <location>
        <begin position="355"/>
        <end position="378"/>
    </location>
</feature>
<dbReference type="Pfam" id="PF07690">
    <property type="entry name" value="MFS_1"/>
    <property type="match status" value="1"/>
</dbReference>
<organism evidence="4 5">
    <name type="scientific">Enterococcus alishanensis</name>
    <dbReference type="NCBI Taxonomy" id="1303817"/>
    <lineage>
        <taxon>Bacteria</taxon>
        <taxon>Bacillati</taxon>
        <taxon>Bacillota</taxon>
        <taxon>Bacilli</taxon>
        <taxon>Lactobacillales</taxon>
        <taxon>Enterococcaceae</taxon>
        <taxon>Enterococcus</taxon>
    </lineage>
</organism>
<feature type="transmembrane region" description="Helical" evidence="2">
    <location>
        <begin position="79"/>
        <end position="97"/>
    </location>
</feature>
<evidence type="ECO:0000256" key="2">
    <source>
        <dbReference type="SAM" id="Phobius"/>
    </source>
</evidence>
<comment type="caution">
    <text evidence="4">The sequence shown here is derived from an EMBL/GenBank/DDBJ whole genome shotgun (WGS) entry which is preliminary data.</text>
</comment>
<feature type="transmembrane region" description="Helical" evidence="2">
    <location>
        <begin position="103"/>
        <end position="124"/>
    </location>
</feature>
<proteinExistence type="predicted"/>
<reference evidence="4 5" key="1">
    <citation type="submission" date="2021-06" db="EMBL/GenBank/DDBJ databases">
        <title>Enterococcus alishanensis sp. nov., a novel lactic acid bacterium isolated from fresh coffee beans.</title>
        <authorList>
            <person name="Chen Y.-S."/>
        </authorList>
    </citation>
    <scope>NUCLEOTIDE SEQUENCE [LARGE SCALE GENOMIC DNA]</scope>
    <source>
        <strain evidence="4 5">ALS3</strain>
    </source>
</reference>
<dbReference type="InterPro" id="IPR050327">
    <property type="entry name" value="Proton-linked_MCT"/>
</dbReference>
<feature type="transmembrane region" description="Helical" evidence="2">
    <location>
        <begin position="168"/>
        <end position="188"/>
    </location>
</feature>
<feature type="transmembrane region" description="Helical" evidence="2">
    <location>
        <begin position="266"/>
        <end position="285"/>
    </location>
</feature>
<evidence type="ECO:0000313" key="5">
    <source>
        <dbReference type="Proteomes" id="UP000774130"/>
    </source>
</evidence>
<feature type="transmembrane region" description="Helical" evidence="2">
    <location>
        <begin position="231"/>
        <end position="254"/>
    </location>
</feature>
<feature type="transmembrane region" description="Helical" evidence="2">
    <location>
        <begin position="320"/>
        <end position="343"/>
    </location>
</feature>
<keyword evidence="2" id="KW-0812">Transmembrane</keyword>
<sequence>MRNKPIFYGWWIVAGCVVITATIVPLIMSLSGTYALAVTEELGISRSQFMIATMVVQITGIILSPRISKLVASGQMKRMQVIGVIGFALSYCTYSFAQSAWHLYLSSIFVGIFYWMSAMIPVSYMITMWFQEKRGLALSIAMAGIGLGGTILSQVVSLLLNNFGWRSTYQIMGMIALVCSLPIVLFVFKSTPAEKGLEPYGANLAKNQQSEGAREENNDSQLTVKETYSKAFFWLVMMGMFLNGLINTGALSNFPAAIQGMHDPVTAANVISIYSFMGIFGKIILGWVNDKFGVVVSSFFGCGAFFLAFILMIFGDQNMVIYMMGFVFGLGTPIGTVSPPLVTTAVFGIKNYPEAYGLINSTVTIGMAVGSVFVASILDLTGSYQIAWILMAVFSALTLFGWVSAYLGSRKYFKNTNFETVE</sequence>
<feature type="transmembrane region" description="Helical" evidence="2">
    <location>
        <begin position="7"/>
        <end position="28"/>
    </location>
</feature>
<protein>
    <submittedName>
        <fullName evidence="4">MFS transporter</fullName>
    </submittedName>
</protein>
<gene>
    <name evidence="4" type="ORF">KUA55_08165</name>
</gene>
<dbReference type="PANTHER" id="PTHR11360:SF284">
    <property type="entry name" value="EG:103B4.3 PROTEIN-RELATED"/>
    <property type="match status" value="1"/>
</dbReference>
<dbReference type="PROSITE" id="PS50850">
    <property type="entry name" value="MFS"/>
    <property type="match status" value="1"/>
</dbReference>
<keyword evidence="5" id="KW-1185">Reference proteome</keyword>
<dbReference type="EMBL" id="JAHUZB010000003">
    <property type="protein sequence ID" value="MBV7390651.1"/>
    <property type="molecule type" value="Genomic_DNA"/>
</dbReference>
<feature type="domain" description="Major facilitator superfamily (MFS) profile" evidence="3">
    <location>
        <begin position="1"/>
        <end position="413"/>
    </location>
</feature>
<comment type="subcellular location">
    <subcellularLocation>
        <location evidence="1">Cell membrane</location>
        <topology evidence="1">Multi-pass membrane protein</topology>
    </subcellularLocation>
</comment>
<dbReference type="PROSITE" id="PS51257">
    <property type="entry name" value="PROKAR_LIPOPROTEIN"/>
    <property type="match status" value="1"/>
</dbReference>
<feature type="transmembrane region" description="Helical" evidence="2">
    <location>
        <begin position="292"/>
        <end position="314"/>
    </location>
</feature>
<feature type="transmembrane region" description="Helical" evidence="2">
    <location>
        <begin position="384"/>
        <end position="407"/>
    </location>
</feature>
<feature type="transmembrane region" description="Helical" evidence="2">
    <location>
        <begin position="48"/>
        <end position="67"/>
    </location>
</feature>
<keyword evidence="2" id="KW-0472">Membrane</keyword>
<dbReference type="InterPro" id="IPR020846">
    <property type="entry name" value="MFS_dom"/>
</dbReference>
<dbReference type="PANTHER" id="PTHR11360">
    <property type="entry name" value="MONOCARBOXYLATE TRANSPORTER"/>
    <property type="match status" value="1"/>
</dbReference>
<dbReference type="InterPro" id="IPR011701">
    <property type="entry name" value="MFS"/>
</dbReference>
<evidence type="ECO:0000259" key="3">
    <source>
        <dbReference type="PROSITE" id="PS50850"/>
    </source>
</evidence>
<feature type="transmembrane region" description="Helical" evidence="2">
    <location>
        <begin position="136"/>
        <end position="156"/>
    </location>
</feature>
<dbReference type="RefSeq" id="WP_218325709.1">
    <property type="nucleotide sequence ID" value="NZ_JAHUZB010000003.1"/>
</dbReference>